<dbReference type="Proteomes" id="UP000315003">
    <property type="component" value="Chromosome"/>
</dbReference>
<evidence type="ECO:0000313" key="3">
    <source>
        <dbReference type="EMBL" id="QDT58345.1"/>
    </source>
</evidence>
<keyword evidence="1" id="KW-1133">Transmembrane helix</keyword>
<accession>A0A517SQE2</accession>
<keyword evidence="4" id="KW-1185">Reference proteome</keyword>
<organism evidence="3 4">
    <name type="scientific">Stieleria bergensis</name>
    <dbReference type="NCBI Taxonomy" id="2528025"/>
    <lineage>
        <taxon>Bacteria</taxon>
        <taxon>Pseudomonadati</taxon>
        <taxon>Planctomycetota</taxon>
        <taxon>Planctomycetia</taxon>
        <taxon>Pirellulales</taxon>
        <taxon>Pirellulaceae</taxon>
        <taxon>Stieleria</taxon>
    </lineage>
</organism>
<dbReference type="EMBL" id="CP036272">
    <property type="protein sequence ID" value="QDT58345.1"/>
    <property type="molecule type" value="Genomic_DNA"/>
</dbReference>
<proteinExistence type="predicted"/>
<dbReference type="RefSeq" id="WP_145269435.1">
    <property type="nucleotide sequence ID" value="NZ_CP036272.1"/>
</dbReference>
<name>A0A517SQE2_9BACT</name>
<evidence type="ECO:0000313" key="4">
    <source>
        <dbReference type="Proteomes" id="UP000315003"/>
    </source>
</evidence>
<gene>
    <name evidence="3" type="ORF">SV7mr_08350</name>
</gene>
<feature type="transmembrane region" description="Helical" evidence="1">
    <location>
        <begin position="30"/>
        <end position="53"/>
    </location>
</feature>
<feature type="domain" description="TadE-like" evidence="2">
    <location>
        <begin position="24"/>
        <end position="66"/>
    </location>
</feature>
<evidence type="ECO:0000259" key="2">
    <source>
        <dbReference type="Pfam" id="PF07811"/>
    </source>
</evidence>
<keyword evidence="1" id="KW-0812">Transmembrane</keyword>
<dbReference type="OrthoDB" id="267534at2"/>
<reference evidence="3 4" key="1">
    <citation type="submission" date="2019-02" db="EMBL/GenBank/DDBJ databases">
        <title>Deep-cultivation of Planctomycetes and their phenomic and genomic characterization uncovers novel biology.</title>
        <authorList>
            <person name="Wiegand S."/>
            <person name="Jogler M."/>
            <person name="Boedeker C."/>
            <person name="Pinto D."/>
            <person name="Vollmers J."/>
            <person name="Rivas-Marin E."/>
            <person name="Kohn T."/>
            <person name="Peeters S.H."/>
            <person name="Heuer A."/>
            <person name="Rast P."/>
            <person name="Oberbeckmann S."/>
            <person name="Bunk B."/>
            <person name="Jeske O."/>
            <person name="Meyerdierks A."/>
            <person name="Storesund J.E."/>
            <person name="Kallscheuer N."/>
            <person name="Luecker S."/>
            <person name="Lage O.M."/>
            <person name="Pohl T."/>
            <person name="Merkel B.J."/>
            <person name="Hornburger P."/>
            <person name="Mueller R.-W."/>
            <person name="Bruemmer F."/>
            <person name="Labrenz M."/>
            <person name="Spormann A.M."/>
            <person name="Op den Camp H."/>
            <person name="Overmann J."/>
            <person name="Amann R."/>
            <person name="Jetten M.S.M."/>
            <person name="Mascher T."/>
            <person name="Medema M.H."/>
            <person name="Devos D.P."/>
            <person name="Kaster A.-K."/>
            <person name="Ovreas L."/>
            <person name="Rohde M."/>
            <person name="Galperin M.Y."/>
            <person name="Jogler C."/>
        </authorList>
    </citation>
    <scope>NUCLEOTIDE SEQUENCE [LARGE SCALE GENOMIC DNA]</scope>
    <source>
        <strain evidence="3 4">SV_7m_r</strain>
    </source>
</reference>
<dbReference type="AlphaFoldDB" id="A0A517SQE2"/>
<dbReference type="InterPro" id="IPR012495">
    <property type="entry name" value="TadE-like_dom"/>
</dbReference>
<protein>
    <submittedName>
        <fullName evidence="3">TadE-like protein</fullName>
    </submittedName>
</protein>
<keyword evidence="1" id="KW-0472">Membrane</keyword>
<dbReference type="Pfam" id="PF07811">
    <property type="entry name" value="TadE"/>
    <property type="match status" value="1"/>
</dbReference>
<sequence length="160" mass="17932">MFRRRQSLRNDQTHCVSRWPDRKGVATVELAFCVPLLLVFTMATLDLCSLFFLKETITLAAYEGARAGVARGRTDEDVINRIYQVLDERNVSYDAGSVALSSPGFTDAEQLQHVTVRVTLSTEGNLLVPWGRFTKDTLSADCTMRKEYRNPQVGDPNQGS</sequence>
<evidence type="ECO:0000256" key="1">
    <source>
        <dbReference type="SAM" id="Phobius"/>
    </source>
</evidence>